<keyword evidence="2" id="KW-0812">Transmembrane</keyword>
<comment type="caution">
    <text evidence="4">The sequence shown here is derived from an EMBL/GenBank/DDBJ whole genome shotgun (WGS) entry which is preliminary data.</text>
</comment>
<dbReference type="Pfam" id="PF03544">
    <property type="entry name" value="TonB_C"/>
    <property type="match status" value="1"/>
</dbReference>
<dbReference type="Gene3D" id="3.30.1150.10">
    <property type="match status" value="1"/>
</dbReference>
<feature type="transmembrane region" description="Helical" evidence="2">
    <location>
        <begin position="12"/>
        <end position="34"/>
    </location>
</feature>
<keyword evidence="2" id="KW-1133">Transmembrane helix</keyword>
<evidence type="ECO:0000256" key="1">
    <source>
        <dbReference type="SAM" id="MobiDB-lite"/>
    </source>
</evidence>
<keyword evidence="5" id="KW-1185">Reference proteome</keyword>
<dbReference type="EMBL" id="JBBHJZ010000004">
    <property type="protein sequence ID" value="MEJ5978804.1"/>
    <property type="molecule type" value="Genomic_DNA"/>
</dbReference>
<feature type="domain" description="TonB C-terminal" evidence="3">
    <location>
        <begin position="172"/>
        <end position="234"/>
    </location>
</feature>
<organism evidence="4 5">
    <name type="scientific">Novosphingobium anseongense</name>
    <dbReference type="NCBI Taxonomy" id="3133436"/>
    <lineage>
        <taxon>Bacteria</taxon>
        <taxon>Pseudomonadati</taxon>
        <taxon>Pseudomonadota</taxon>
        <taxon>Alphaproteobacteria</taxon>
        <taxon>Sphingomonadales</taxon>
        <taxon>Sphingomonadaceae</taxon>
        <taxon>Novosphingobium</taxon>
    </lineage>
</organism>
<protein>
    <submittedName>
        <fullName evidence="4">Energy transducer TonB</fullName>
    </submittedName>
</protein>
<feature type="compositionally biased region" description="Gly residues" evidence="1">
    <location>
        <begin position="125"/>
        <end position="150"/>
    </location>
</feature>
<dbReference type="SUPFAM" id="SSF74653">
    <property type="entry name" value="TolA/TonB C-terminal domain"/>
    <property type="match status" value="1"/>
</dbReference>
<dbReference type="Proteomes" id="UP001361239">
    <property type="component" value="Unassembled WGS sequence"/>
</dbReference>
<feature type="region of interest" description="Disordered" evidence="1">
    <location>
        <begin position="47"/>
        <end position="87"/>
    </location>
</feature>
<dbReference type="RefSeq" id="WP_339588741.1">
    <property type="nucleotide sequence ID" value="NZ_JBBHJZ010000004.1"/>
</dbReference>
<feature type="compositionally biased region" description="Low complexity" evidence="1">
    <location>
        <begin position="108"/>
        <end position="119"/>
    </location>
</feature>
<gene>
    <name evidence="4" type="ORF">WG901_19275</name>
</gene>
<feature type="compositionally biased region" description="Basic and acidic residues" evidence="1">
    <location>
        <begin position="59"/>
        <end position="78"/>
    </location>
</feature>
<feature type="region of interest" description="Disordered" evidence="1">
    <location>
        <begin position="108"/>
        <end position="151"/>
    </location>
</feature>
<evidence type="ECO:0000256" key="2">
    <source>
        <dbReference type="SAM" id="Phobius"/>
    </source>
</evidence>
<dbReference type="InterPro" id="IPR037682">
    <property type="entry name" value="TonB_C"/>
</dbReference>
<name>A0ABU8S0M8_9SPHN</name>
<accession>A0ABU8S0M8</accession>
<reference evidence="4 5" key="1">
    <citation type="submission" date="2024-03" db="EMBL/GenBank/DDBJ databases">
        <authorList>
            <person name="Jo J.-H."/>
        </authorList>
    </citation>
    <scope>NUCLEOTIDE SEQUENCE [LARGE SCALE GENOMIC DNA]</scope>
    <source>
        <strain evidence="4 5">PS1R-30</strain>
    </source>
</reference>
<proteinExistence type="predicted"/>
<sequence length="246" mass="25841">MYVSASPRARVMSALASGAVVTFVIYALVMGLAFNVVTHGREALVSVFSDQSPPPPPKPEPKREERRNERPAAKDEASPRNLKNEATPVVAPPVVPLIVPPPIVAATQAGTGQAPQTGASDRLGPGRGAGGFGNGTGGGGQGGDGGGGVPAVGPRQIRGKLSFNDLPDGLLRPGSEASVGVRYVVEVDGHVSNCRATESSGYSQVDWTACRLIEQRFRFKPARDREGNPVRAAIVETHSWYIREED</sequence>
<evidence type="ECO:0000313" key="4">
    <source>
        <dbReference type="EMBL" id="MEJ5978804.1"/>
    </source>
</evidence>
<evidence type="ECO:0000313" key="5">
    <source>
        <dbReference type="Proteomes" id="UP001361239"/>
    </source>
</evidence>
<keyword evidence="2" id="KW-0472">Membrane</keyword>
<evidence type="ECO:0000259" key="3">
    <source>
        <dbReference type="Pfam" id="PF03544"/>
    </source>
</evidence>